<dbReference type="EMBL" id="MCGI01000004">
    <property type="protein sequence ID" value="ODM10436.1"/>
    <property type="molecule type" value="Genomic_DNA"/>
</dbReference>
<name>A0A1E3AQN0_9FIRM</name>
<gene>
    <name evidence="1" type="ORF">BEH84_04809</name>
</gene>
<accession>A0A1E3AQN0</accession>
<dbReference type="GeneID" id="93301576"/>
<dbReference type="AlphaFoldDB" id="A0A1E3AQN0"/>
<organism evidence="1 2">
    <name type="scientific">Eisenbergiella tayi</name>
    <dbReference type="NCBI Taxonomy" id="1432052"/>
    <lineage>
        <taxon>Bacteria</taxon>
        <taxon>Bacillati</taxon>
        <taxon>Bacillota</taxon>
        <taxon>Clostridia</taxon>
        <taxon>Lachnospirales</taxon>
        <taxon>Lachnospiraceae</taxon>
        <taxon>Eisenbergiella</taxon>
    </lineage>
</organism>
<evidence type="ECO:0000313" key="2">
    <source>
        <dbReference type="Proteomes" id="UP000095003"/>
    </source>
</evidence>
<evidence type="ECO:0000313" key="1">
    <source>
        <dbReference type="EMBL" id="ODM10436.1"/>
    </source>
</evidence>
<dbReference type="Proteomes" id="UP000095003">
    <property type="component" value="Unassembled WGS sequence"/>
</dbReference>
<comment type="caution">
    <text evidence="1">The sequence shown here is derived from an EMBL/GenBank/DDBJ whole genome shotgun (WGS) entry which is preliminary data.</text>
</comment>
<proteinExistence type="predicted"/>
<protein>
    <submittedName>
        <fullName evidence="1">Uncharacterized protein</fullName>
    </submittedName>
</protein>
<reference evidence="1 2" key="1">
    <citation type="submission" date="2016-07" db="EMBL/GenBank/DDBJ databases">
        <title>Characterization of isolates of Eisenbergiella tayi derived from blood cultures, using whole genome sequencing.</title>
        <authorList>
            <person name="Burdz T."/>
            <person name="Wiebe D."/>
            <person name="Huynh C."/>
            <person name="Bernard K."/>
        </authorList>
    </citation>
    <scope>NUCLEOTIDE SEQUENCE [LARGE SCALE GENOMIC DNA]</scope>
    <source>
        <strain evidence="1 2">NML 120489</strain>
    </source>
</reference>
<dbReference type="RefSeq" id="WP_069158587.1">
    <property type="nucleotide sequence ID" value="NZ_JBKXXQ010000028.1"/>
</dbReference>
<sequence>MADAYIMERGGWEDDETLKNVYRHTLEDKKAEISQKANNYFETMTENVQIRKAILIDYNNKILQPVNSYEEIKIKNDEATEILYKYKTVLE</sequence>